<dbReference type="EMBL" id="JABWDC010000029">
    <property type="protein sequence ID" value="NUN86688.1"/>
    <property type="molecule type" value="Genomic_DNA"/>
</dbReference>
<evidence type="ECO:0000313" key="5">
    <source>
        <dbReference type="EMBL" id="GLG85803.1"/>
    </source>
</evidence>
<gene>
    <name evidence="5" type="ORF">comes_03480</name>
    <name evidence="4" type="ORF">ERS852481_01325</name>
    <name evidence="3" type="ORF">ERS852574_01919</name>
    <name evidence="6" type="ORF">HUU93_08805</name>
</gene>
<dbReference type="PaxDb" id="410072-ERS852525_02648"/>
<reference evidence="5" key="5">
    <citation type="submission" date="2022-11" db="EMBL/GenBank/DDBJ databases">
        <title>Draft genome sequence of Coprococcus comes strain 31264.</title>
        <authorList>
            <person name="Hisatomi A."/>
            <person name="Ohkuma M."/>
            <person name="Sakamoto M."/>
        </authorList>
    </citation>
    <scope>NUCLEOTIDE SEQUENCE</scope>
    <source>
        <strain evidence="5">JCM 31264</strain>
    </source>
</reference>
<dbReference type="EMBL" id="CYXR01000012">
    <property type="protein sequence ID" value="CUM97507.1"/>
    <property type="molecule type" value="Genomic_DNA"/>
</dbReference>
<dbReference type="RefSeq" id="WP_055156975.1">
    <property type="nucleotide sequence ID" value="NZ_BSCI01000002.1"/>
</dbReference>
<dbReference type="EMBL" id="CYZK01000006">
    <property type="protein sequence ID" value="CUO07184.1"/>
    <property type="molecule type" value="Genomic_DNA"/>
</dbReference>
<reference evidence="7 8" key="1">
    <citation type="submission" date="2015-09" db="EMBL/GenBank/DDBJ databases">
        <authorList>
            <consortium name="Pathogen Informatics"/>
        </authorList>
    </citation>
    <scope>NUCLEOTIDE SEQUENCE [LARGE SCALE GENOMIC DNA]</scope>
    <source>
        <strain evidence="4 7">2789STDY5834866</strain>
        <strain evidence="3 8">2789STDY5834962</strain>
    </source>
</reference>
<dbReference type="PROSITE" id="PS51257">
    <property type="entry name" value="PROKAR_LIPOPROTEIN"/>
    <property type="match status" value="1"/>
</dbReference>
<name>A0A173T6I0_9FIRM</name>
<proteinExistence type="predicted"/>
<evidence type="ECO:0000313" key="7">
    <source>
        <dbReference type="Proteomes" id="UP000095362"/>
    </source>
</evidence>
<feature type="region of interest" description="Disordered" evidence="1">
    <location>
        <begin position="24"/>
        <end position="90"/>
    </location>
</feature>
<evidence type="ECO:0000313" key="9">
    <source>
        <dbReference type="Proteomes" id="UP000554488"/>
    </source>
</evidence>
<evidence type="ECO:0000313" key="8">
    <source>
        <dbReference type="Proteomes" id="UP000095727"/>
    </source>
</evidence>
<reference evidence="6 9" key="3">
    <citation type="submission" date="2020-07" db="EMBL/GenBank/DDBJ databases">
        <title>Bacterial metabolism rescues the inhibition of intestinal drug absorption by food and drug additives.</title>
        <authorList>
            <person name="Zou L."/>
            <person name="Spanogiannopoulos P."/>
            <person name="Chien H.-C."/>
            <person name="Pieper L.M."/>
            <person name="Cai W."/>
            <person name="Khuri N."/>
            <person name="Pottel J."/>
            <person name="Vora B."/>
            <person name="Ni Z."/>
            <person name="Tsakalozou E."/>
            <person name="Zhang W."/>
            <person name="Shoichet B.K."/>
            <person name="Giacomini K.M."/>
            <person name="Turnbaugh P.J."/>
        </authorList>
    </citation>
    <scope>NUCLEOTIDE SEQUENCE [LARGE SCALE GENOMIC DNA]</scope>
    <source>
        <strain evidence="6 9">F22</strain>
    </source>
</reference>
<dbReference type="AlphaFoldDB" id="A0A173T6I0"/>
<feature type="compositionally biased region" description="Acidic residues" evidence="1">
    <location>
        <begin position="54"/>
        <end position="68"/>
    </location>
</feature>
<evidence type="ECO:0000313" key="3">
    <source>
        <dbReference type="EMBL" id="CUM97507.1"/>
    </source>
</evidence>
<keyword evidence="2" id="KW-0732">Signal</keyword>
<dbReference type="GeneID" id="92825428"/>
<feature type="compositionally biased region" description="Basic and acidic residues" evidence="1">
    <location>
        <begin position="69"/>
        <end position="90"/>
    </location>
</feature>
<reference evidence="5" key="4">
    <citation type="submission" date="2022-09" db="EMBL/GenBank/DDBJ databases">
        <title>Draft genome sequence of Coprococcus comes strain 31264.</title>
        <authorList>
            <person name="Atsushi H."/>
            <person name="Moriya O."/>
            <person name="Mitsuo S."/>
        </authorList>
    </citation>
    <scope>NUCLEOTIDE SEQUENCE</scope>
    <source>
        <strain evidence="5">JCM 31264</strain>
    </source>
</reference>
<dbReference type="Proteomes" id="UP001145109">
    <property type="component" value="Unassembled WGS sequence"/>
</dbReference>
<organism evidence="3 8">
    <name type="scientific">Coprococcus comes</name>
    <dbReference type="NCBI Taxonomy" id="410072"/>
    <lineage>
        <taxon>Bacteria</taxon>
        <taxon>Bacillati</taxon>
        <taxon>Bacillota</taxon>
        <taxon>Clostridia</taxon>
        <taxon>Lachnospirales</taxon>
        <taxon>Lachnospiraceae</taxon>
        <taxon>Coprococcus</taxon>
    </lineage>
</organism>
<evidence type="ECO:0008006" key="10">
    <source>
        <dbReference type="Google" id="ProtNLM"/>
    </source>
</evidence>
<evidence type="ECO:0000256" key="2">
    <source>
        <dbReference type="SAM" id="SignalP"/>
    </source>
</evidence>
<dbReference type="EMBL" id="BSCI01000002">
    <property type="protein sequence ID" value="GLG85803.1"/>
    <property type="molecule type" value="Genomic_DNA"/>
</dbReference>
<dbReference type="Proteomes" id="UP000095362">
    <property type="component" value="Unassembled WGS sequence"/>
</dbReference>
<sequence length="90" mass="9680">MQYLRRMVLVFTCVMLMGGITACGNGDNAANPDTNTGGTNQNGTVNDVTNDIGDGVEDAVDDVEDGVDDMTRNRTEDRNVNDNHTIDGQE</sequence>
<dbReference type="Proteomes" id="UP000554488">
    <property type="component" value="Unassembled WGS sequence"/>
</dbReference>
<dbReference type="STRING" id="410072.ERS852525_02648"/>
<feature type="compositionally biased region" description="Low complexity" evidence="1">
    <location>
        <begin position="33"/>
        <end position="53"/>
    </location>
</feature>
<feature type="signal peptide" evidence="2">
    <location>
        <begin position="1"/>
        <end position="22"/>
    </location>
</feature>
<accession>A0A173T6I0</accession>
<protein>
    <recommendedName>
        <fullName evidence="10">Secreted protein</fullName>
    </recommendedName>
</protein>
<feature type="chain" id="PRO_5040569357" description="Secreted protein" evidence="2">
    <location>
        <begin position="23"/>
        <end position="90"/>
    </location>
</feature>
<evidence type="ECO:0000313" key="6">
    <source>
        <dbReference type="EMBL" id="NUN86688.1"/>
    </source>
</evidence>
<reference evidence="6 9" key="2">
    <citation type="submission" date="2020-04" db="EMBL/GenBank/DDBJ databases">
        <authorList>
            <person name="Pieper L."/>
        </authorList>
    </citation>
    <scope>NUCLEOTIDE SEQUENCE [LARGE SCALE GENOMIC DNA]</scope>
    <source>
        <strain evidence="6 9">F22</strain>
    </source>
</reference>
<evidence type="ECO:0000313" key="4">
    <source>
        <dbReference type="EMBL" id="CUO07184.1"/>
    </source>
</evidence>
<evidence type="ECO:0000256" key="1">
    <source>
        <dbReference type="SAM" id="MobiDB-lite"/>
    </source>
</evidence>
<dbReference type="Proteomes" id="UP000095727">
    <property type="component" value="Unassembled WGS sequence"/>
</dbReference>